<gene>
    <name evidence="1" type="ORF">IJ22_18600</name>
</gene>
<organism evidence="1 2">
    <name type="scientific">Paenibacillus naphthalenovorans</name>
    <dbReference type="NCBI Taxonomy" id="162209"/>
    <lineage>
        <taxon>Bacteria</taxon>
        <taxon>Bacillati</taxon>
        <taxon>Bacillota</taxon>
        <taxon>Bacilli</taxon>
        <taxon>Bacillales</taxon>
        <taxon>Paenibacillaceae</taxon>
        <taxon>Paenibacillus</taxon>
    </lineage>
</organism>
<reference evidence="2" key="1">
    <citation type="submission" date="2015-12" db="EMBL/GenBank/DDBJ databases">
        <title>Complete genome sequences of two moderately thermophilic Paenibacillus species.</title>
        <authorList>
            <person name="Butler R.III."/>
            <person name="Wang J."/>
            <person name="Stark B.C."/>
            <person name="Pombert J.-F."/>
        </authorList>
    </citation>
    <scope>NUCLEOTIDE SEQUENCE [LARGE SCALE GENOMIC DNA]</scope>
    <source>
        <strain evidence="2">32O-Y</strain>
    </source>
</reference>
<evidence type="ECO:0000313" key="2">
    <source>
        <dbReference type="Proteomes" id="UP000061660"/>
    </source>
</evidence>
<dbReference type="PATRIC" id="fig|162209.4.peg.1971"/>
<dbReference type="EMBL" id="CP013652">
    <property type="protein sequence ID" value="ALS22234.1"/>
    <property type="molecule type" value="Genomic_DNA"/>
</dbReference>
<protein>
    <submittedName>
        <fullName evidence="1">Uncharacterized protein</fullName>
    </submittedName>
</protein>
<dbReference type="RefSeq" id="WP_160327361.1">
    <property type="nucleotide sequence ID" value="NZ_CP013652.1"/>
</dbReference>
<name>A0A0U2WA47_9BACL</name>
<evidence type="ECO:0000313" key="1">
    <source>
        <dbReference type="EMBL" id="ALS22234.1"/>
    </source>
</evidence>
<sequence>MNENTVGALINLLKQFNPDANIVIAVRAEDDYQPIVDAQYNENGDVELILE</sequence>
<proteinExistence type="predicted"/>
<dbReference type="STRING" id="162209.IJ22_18600"/>
<keyword evidence="2" id="KW-1185">Reference proteome</keyword>
<accession>A0A0U2WA47</accession>
<reference evidence="1 2" key="2">
    <citation type="journal article" date="2016" name="Genome Announc.">
        <title>Complete Genome Sequences of Two Interactive Moderate Thermophiles, Paenibacillus napthalenovorans 32O-Y and Paenibacillus sp. 32O-W.</title>
        <authorList>
            <person name="Butler R.R.III."/>
            <person name="Wang J."/>
            <person name="Stark B.C."/>
            <person name="Pombert J.F."/>
        </authorList>
    </citation>
    <scope>NUCLEOTIDE SEQUENCE [LARGE SCALE GENOMIC DNA]</scope>
    <source>
        <strain evidence="1 2">32O-Y</strain>
    </source>
</reference>
<dbReference type="KEGG" id="pnp:IJ22_18600"/>
<dbReference type="Proteomes" id="UP000061660">
    <property type="component" value="Chromosome"/>
</dbReference>
<dbReference type="AlphaFoldDB" id="A0A0U2WA47"/>